<dbReference type="OrthoDB" id="7600614at2759"/>
<feature type="compositionally biased region" description="Basic and acidic residues" evidence="1">
    <location>
        <begin position="95"/>
        <end position="104"/>
    </location>
</feature>
<feature type="region of interest" description="Disordered" evidence="1">
    <location>
        <begin position="85"/>
        <end position="127"/>
    </location>
</feature>
<dbReference type="Proteomes" id="UP001153636">
    <property type="component" value="Chromosome 2"/>
</dbReference>
<organism evidence="2 3">
    <name type="scientific">Psylliodes chrysocephalus</name>
    <dbReference type="NCBI Taxonomy" id="3402493"/>
    <lineage>
        <taxon>Eukaryota</taxon>
        <taxon>Metazoa</taxon>
        <taxon>Ecdysozoa</taxon>
        <taxon>Arthropoda</taxon>
        <taxon>Hexapoda</taxon>
        <taxon>Insecta</taxon>
        <taxon>Pterygota</taxon>
        <taxon>Neoptera</taxon>
        <taxon>Endopterygota</taxon>
        <taxon>Coleoptera</taxon>
        <taxon>Polyphaga</taxon>
        <taxon>Cucujiformia</taxon>
        <taxon>Chrysomeloidea</taxon>
        <taxon>Chrysomelidae</taxon>
        <taxon>Galerucinae</taxon>
        <taxon>Alticini</taxon>
        <taxon>Psylliodes</taxon>
    </lineage>
</organism>
<evidence type="ECO:0000256" key="1">
    <source>
        <dbReference type="SAM" id="MobiDB-lite"/>
    </source>
</evidence>
<name>A0A9P0CW60_9CUCU</name>
<feature type="compositionally biased region" description="Low complexity" evidence="1">
    <location>
        <begin position="85"/>
        <end position="94"/>
    </location>
</feature>
<evidence type="ECO:0000313" key="3">
    <source>
        <dbReference type="Proteomes" id="UP001153636"/>
    </source>
</evidence>
<dbReference type="AlphaFoldDB" id="A0A9P0CW60"/>
<protein>
    <submittedName>
        <fullName evidence="2">Uncharacterized protein</fullName>
    </submittedName>
</protein>
<sequence length="176" mass="20080">MPAVSAVPVALAVSALKKYISHFTTDELPAHSSPVWKDISDELQGLWKVPAVRIIVRENRREILTLARTECGIFIHDEDKEHISHNLNDSSNNHDNSDTTHDLSESGNGNDNTEGVEEEGFKKFKSNKRNNENDEIENFEVAITREQWNKIKCDKPLVYKGRKYYGFEPGVWTNIV</sequence>
<proteinExistence type="predicted"/>
<evidence type="ECO:0000313" key="2">
    <source>
        <dbReference type="EMBL" id="CAH1106960.1"/>
    </source>
</evidence>
<dbReference type="EMBL" id="OV651814">
    <property type="protein sequence ID" value="CAH1106960.1"/>
    <property type="molecule type" value="Genomic_DNA"/>
</dbReference>
<keyword evidence="3" id="KW-1185">Reference proteome</keyword>
<reference evidence="2" key="1">
    <citation type="submission" date="2022-01" db="EMBL/GenBank/DDBJ databases">
        <authorList>
            <person name="King R."/>
        </authorList>
    </citation>
    <scope>NUCLEOTIDE SEQUENCE</scope>
</reference>
<accession>A0A9P0CW60</accession>
<gene>
    <name evidence="2" type="ORF">PSYICH_LOCUS6403</name>
</gene>